<accession>A0A9P4LFF1</accession>
<gene>
    <name evidence="4" type="ORF">EK21DRAFT_95151</name>
</gene>
<keyword evidence="1" id="KW-0863">Zinc-finger</keyword>
<feature type="compositionally biased region" description="Polar residues" evidence="2">
    <location>
        <begin position="204"/>
        <end position="226"/>
    </location>
</feature>
<keyword evidence="1" id="KW-0479">Metal-binding</keyword>
<dbReference type="AlphaFoldDB" id="A0A9P4LFF1"/>
<evidence type="ECO:0000313" key="4">
    <source>
        <dbReference type="EMBL" id="KAF2023145.1"/>
    </source>
</evidence>
<name>A0A9P4LFF1_9PLEO</name>
<dbReference type="GO" id="GO:0008270">
    <property type="term" value="F:zinc ion binding"/>
    <property type="evidence" value="ECO:0007669"/>
    <property type="project" value="UniProtKB-KW"/>
</dbReference>
<evidence type="ECO:0000313" key="5">
    <source>
        <dbReference type="Proteomes" id="UP000799777"/>
    </source>
</evidence>
<feature type="region of interest" description="Disordered" evidence="2">
    <location>
        <begin position="192"/>
        <end position="226"/>
    </location>
</feature>
<proteinExistence type="predicted"/>
<dbReference type="Proteomes" id="UP000799777">
    <property type="component" value="Unassembled WGS sequence"/>
</dbReference>
<dbReference type="PROSITE" id="PS00028">
    <property type="entry name" value="ZINC_FINGER_C2H2_1"/>
    <property type="match status" value="1"/>
</dbReference>
<keyword evidence="5" id="KW-1185">Reference proteome</keyword>
<evidence type="ECO:0000259" key="3">
    <source>
        <dbReference type="PROSITE" id="PS50157"/>
    </source>
</evidence>
<dbReference type="PROSITE" id="PS50157">
    <property type="entry name" value="ZINC_FINGER_C2H2_2"/>
    <property type="match status" value="1"/>
</dbReference>
<organism evidence="4 5">
    <name type="scientific">Setomelanomma holmii</name>
    <dbReference type="NCBI Taxonomy" id="210430"/>
    <lineage>
        <taxon>Eukaryota</taxon>
        <taxon>Fungi</taxon>
        <taxon>Dikarya</taxon>
        <taxon>Ascomycota</taxon>
        <taxon>Pezizomycotina</taxon>
        <taxon>Dothideomycetes</taxon>
        <taxon>Pleosporomycetidae</taxon>
        <taxon>Pleosporales</taxon>
        <taxon>Pleosporineae</taxon>
        <taxon>Phaeosphaeriaceae</taxon>
        <taxon>Setomelanomma</taxon>
    </lineage>
</organism>
<feature type="compositionally biased region" description="Basic and acidic residues" evidence="2">
    <location>
        <begin position="192"/>
        <end position="203"/>
    </location>
</feature>
<sequence>MNDSHKSVAYDSGSSNAVERNFANSDDVASDTHDRELVLTTTIRGFTTIMVTICLDLVSRPNLVYALQALSMLVFQNPDRADWARILHRLLDWTAAVSTFVDESNSKWRLRLLSCIGKCILLRSGCPVLLKYVQKDTWFVSQLSGEQFLVSEADIARPMNPSEIVCPPLHPSIPSLICVMASDAEPRVNVLGRDDTASSDRSHQGATQGDSETLSHNDNLSTTTPESHLEMVRKNSYYTQEPDEHGMFLCPWHYICCHKPTRLKCQFYRYVDSHLKPFRCQQSECMRKFSSHNSLLRHERRAHKLNLLYCDVPNCEIFLTALPT</sequence>
<dbReference type="EMBL" id="ML978376">
    <property type="protein sequence ID" value="KAF2023145.1"/>
    <property type="molecule type" value="Genomic_DNA"/>
</dbReference>
<dbReference type="InterPro" id="IPR013087">
    <property type="entry name" value="Znf_C2H2_type"/>
</dbReference>
<feature type="domain" description="C2H2-type" evidence="3">
    <location>
        <begin position="278"/>
        <end position="303"/>
    </location>
</feature>
<dbReference type="InterPro" id="IPR059009">
    <property type="entry name" value="Znf_C2H2_17_1st"/>
</dbReference>
<comment type="caution">
    <text evidence="4">The sequence shown here is derived from an EMBL/GenBank/DDBJ whole genome shotgun (WGS) entry which is preliminary data.</text>
</comment>
<dbReference type="OrthoDB" id="9972657at2759"/>
<protein>
    <recommendedName>
        <fullName evidence="3">C2H2-type domain-containing protein</fullName>
    </recommendedName>
</protein>
<evidence type="ECO:0000256" key="1">
    <source>
        <dbReference type="PROSITE-ProRule" id="PRU00042"/>
    </source>
</evidence>
<dbReference type="Pfam" id="PF26177">
    <property type="entry name" value="zf_C2H2_17_1st"/>
    <property type="match status" value="1"/>
</dbReference>
<reference evidence="4" key="1">
    <citation type="journal article" date="2020" name="Stud. Mycol.">
        <title>101 Dothideomycetes genomes: a test case for predicting lifestyles and emergence of pathogens.</title>
        <authorList>
            <person name="Haridas S."/>
            <person name="Albert R."/>
            <person name="Binder M."/>
            <person name="Bloem J."/>
            <person name="Labutti K."/>
            <person name="Salamov A."/>
            <person name="Andreopoulos B."/>
            <person name="Baker S."/>
            <person name="Barry K."/>
            <person name="Bills G."/>
            <person name="Bluhm B."/>
            <person name="Cannon C."/>
            <person name="Castanera R."/>
            <person name="Culley D."/>
            <person name="Daum C."/>
            <person name="Ezra D."/>
            <person name="Gonzalez J."/>
            <person name="Henrissat B."/>
            <person name="Kuo A."/>
            <person name="Liang C."/>
            <person name="Lipzen A."/>
            <person name="Lutzoni F."/>
            <person name="Magnuson J."/>
            <person name="Mondo S."/>
            <person name="Nolan M."/>
            <person name="Ohm R."/>
            <person name="Pangilinan J."/>
            <person name="Park H.-J."/>
            <person name="Ramirez L."/>
            <person name="Alfaro M."/>
            <person name="Sun H."/>
            <person name="Tritt A."/>
            <person name="Yoshinaga Y."/>
            <person name="Zwiers L.-H."/>
            <person name="Turgeon B."/>
            <person name="Goodwin S."/>
            <person name="Spatafora J."/>
            <person name="Crous P."/>
            <person name="Grigoriev I."/>
        </authorList>
    </citation>
    <scope>NUCLEOTIDE SEQUENCE</scope>
    <source>
        <strain evidence="4">CBS 110217</strain>
    </source>
</reference>
<keyword evidence="1" id="KW-0862">Zinc</keyword>
<evidence type="ECO:0000256" key="2">
    <source>
        <dbReference type="SAM" id="MobiDB-lite"/>
    </source>
</evidence>